<dbReference type="EMBL" id="AZHW01001755">
    <property type="protein sequence ID" value="ETW91999.1"/>
    <property type="molecule type" value="Genomic_DNA"/>
</dbReference>
<dbReference type="AlphaFoldDB" id="W4L273"/>
<dbReference type="Proteomes" id="UP000019141">
    <property type="component" value="Unassembled WGS sequence"/>
</dbReference>
<evidence type="ECO:0008006" key="3">
    <source>
        <dbReference type="Google" id="ProtNLM"/>
    </source>
</evidence>
<keyword evidence="2" id="KW-1185">Reference proteome</keyword>
<accession>W4L273</accession>
<dbReference type="SUPFAM" id="SSF56112">
    <property type="entry name" value="Protein kinase-like (PK-like)"/>
    <property type="match status" value="1"/>
</dbReference>
<evidence type="ECO:0000313" key="1">
    <source>
        <dbReference type="EMBL" id="ETW91999.1"/>
    </source>
</evidence>
<evidence type="ECO:0000313" key="2">
    <source>
        <dbReference type="Proteomes" id="UP000019141"/>
    </source>
</evidence>
<name>W4L273_ENTF1</name>
<reference evidence="1 2" key="1">
    <citation type="journal article" date="2014" name="Nature">
        <title>An environmental bacterial taxon with a large and distinct metabolic repertoire.</title>
        <authorList>
            <person name="Wilson M.C."/>
            <person name="Mori T."/>
            <person name="Ruckert C."/>
            <person name="Uria A.R."/>
            <person name="Helf M.J."/>
            <person name="Takada K."/>
            <person name="Gernert C."/>
            <person name="Steffens U.A."/>
            <person name="Heycke N."/>
            <person name="Schmitt S."/>
            <person name="Rinke C."/>
            <person name="Helfrich E.J."/>
            <person name="Brachmann A.O."/>
            <person name="Gurgui C."/>
            <person name="Wakimoto T."/>
            <person name="Kracht M."/>
            <person name="Crusemann M."/>
            <person name="Hentschel U."/>
            <person name="Abe I."/>
            <person name="Matsunaga S."/>
            <person name="Kalinowski J."/>
            <person name="Takeyama H."/>
            <person name="Piel J."/>
        </authorList>
    </citation>
    <scope>NUCLEOTIDE SEQUENCE [LARGE SCALE GENOMIC DNA]</scope>
    <source>
        <strain evidence="2">TSY1</strain>
    </source>
</reference>
<organism evidence="1 2">
    <name type="scientific">Entotheonella factor</name>
    <dbReference type="NCBI Taxonomy" id="1429438"/>
    <lineage>
        <taxon>Bacteria</taxon>
        <taxon>Pseudomonadati</taxon>
        <taxon>Nitrospinota/Tectimicrobiota group</taxon>
        <taxon>Candidatus Tectimicrobiota</taxon>
        <taxon>Candidatus Entotheonellia</taxon>
        <taxon>Candidatus Entotheonellales</taxon>
        <taxon>Candidatus Entotheonellaceae</taxon>
        <taxon>Candidatus Entotheonella</taxon>
    </lineage>
</organism>
<gene>
    <name evidence="1" type="ORF">ETSY1_45740</name>
</gene>
<dbReference type="HOGENOM" id="CLU_3248796_0_0_7"/>
<dbReference type="InterPro" id="IPR011009">
    <property type="entry name" value="Kinase-like_dom_sf"/>
</dbReference>
<sequence length="42" mass="4437">MIGETIGNYQIIGKLGAGGMGDVFIGWCQDTFAKVSSNRSLT</sequence>
<protein>
    <recommendedName>
        <fullName evidence="3">Protein kinase domain-containing protein</fullName>
    </recommendedName>
</protein>
<comment type="caution">
    <text evidence="1">The sequence shown here is derived from an EMBL/GenBank/DDBJ whole genome shotgun (WGS) entry which is preliminary data.</text>
</comment>
<dbReference type="Gene3D" id="3.30.200.20">
    <property type="entry name" value="Phosphorylase Kinase, domain 1"/>
    <property type="match status" value="1"/>
</dbReference>
<proteinExistence type="predicted"/>